<reference evidence="1 2" key="1">
    <citation type="submission" date="2018-11" db="EMBL/GenBank/DDBJ databases">
        <title>Parancylomarina longa gen. nov., sp. nov., isolated from sediments of southern Okinawa.</title>
        <authorList>
            <person name="Fu T."/>
        </authorList>
    </citation>
    <scope>NUCLEOTIDE SEQUENCE [LARGE SCALE GENOMIC DNA]</scope>
    <source>
        <strain evidence="1 2">T3-2 S1-C</strain>
    </source>
</reference>
<dbReference type="SUPFAM" id="SSF49299">
    <property type="entry name" value="PKD domain"/>
    <property type="match status" value="1"/>
</dbReference>
<dbReference type="Proteomes" id="UP000282985">
    <property type="component" value="Unassembled WGS sequence"/>
</dbReference>
<dbReference type="Gene3D" id="2.60.40.10">
    <property type="entry name" value="Immunoglobulins"/>
    <property type="match status" value="3"/>
</dbReference>
<dbReference type="EMBL" id="RJJX01000127">
    <property type="protein sequence ID" value="RUT72706.1"/>
    <property type="molecule type" value="Genomic_DNA"/>
</dbReference>
<proteinExistence type="predicted"/>
<dbReference type="InterPro" id="IPR035986">
    <property type="entry name" value="PKD_dom_sf"/>
</dbReference>
<accession>A0A434AEE4</accession>
<name>A0A434AEE4_9BACT</name>
<organism evidence="1 2">
    <name type="scientific">Ancylomarina longa</name>
    <dbReference type="NCBI Taxonomy" id="2487017"/>
    <lineage>
        <taxon>Bacteria</taxon>
        <taxon>Pseudomonadati</taxon>
        <taxon>Bacteroidota</taxon>
        <taxon>Bacteroidia</taxon>
        <taxon>Marinilabiliales</taxon>
        <taxon>Marinifilaceae</taxon>
        <taxon>Ancylomarina</taxon>
    </lineage>
</organism>
<dbReference type="AlphaFoldDB" id="A0A434AEE4"/>
<protein>
    <recommendedName>
        <fullName evidence="3">Adhesin</fullName>
    </recommendedName>
</protein>
<keyword evidence="2" id="KW-1185">Reference proteome</keyword>
<feature type="non-terminal residue" evidence="1">
    <location>
        <position position="223"/>
    </location>
</feature>
<dbReference type="InterPro" id="IPR013783">
    <property type="entry name" value="Ig-like_fold"/>
</dbReference>
<evidence type="ECO:0000313" key="2">
    <source>
        <dbReference type="Proteomes" id="UP000282985"/>
    </source>
</evidence>
<evidence type="ECO:0000313" key="1">
    <source>
        <dbReference type="EMBL" id="RUT72706.1"/>
    </source>
</evidence>
<sequence>CSASDDVNVTVHANPIVDLGADQQTCAGSSITLDAGNAGATYLWSTGETTQTISTSISGNYSVVVTNTNGCSASDDVNVTVHANPIVDLGADQQTCAGSSITLDAGNAGVTYLWSTGETSQTINVSTSGNYSVTVTNGNGCSASDDVNVTVHANPIVDLGADQQTCAGSSITLDAGNAGATYLWSTGETTQTISTSISGNYSVVVTNTNGCSASDDVNVTVHA</sequence>
<comment type="caution">
    <text evidence="1">The sequence shown here is derived from an EMBL/GenBank/DDBJ whole genome shotgun (WGS) entry which is preliminary data.</text>
</comment>
<evidence type="ECO:0008006" key="3">
    <source>
        <dbReference type="Google" id="ProtNLM"/>
    </source>
</evidence>
<gene>
    <name evidence="1" type="ORF">DLK05_16950</name>
</gene>
<feature type="non-terminal residue" evidence="1">
    <location>
        <position position="1"/>
    </location>
</feature>